<dbReference type="InterPro" id="IPR002020">
    <property type="entry name" value="Citrate_synthase"/>
</dbReference>
<evidence type="ECO:0000256" key="5">
    <source>
        <dbReference type="ARBA" id="ARBA00022989"/>
    </source>
</evidence>
<name>V5I361_BYSSN</name>
<dbReference type="InterPro" id="IPR020806">
    <property type="entry name" value="PKS_PP-bd"/>
</dbReference>
<comment type="subcellular location">
    <subcellularLocation>
        <location evidence="1">Membrane</location>
        <topology evidence="1">Multi-pass membrane protein</topology>
    </subcellularLocation>
</comment>
<sequence length="969" mass="105412">MGDHLSSAGVSTSTDYSAGQQTGQELEKGCSHVDGAPAKESAGEPSLSLGRRTSSVISRVRGQQSETVPFTHPLSHAKTNEDVIVTFDGPDDPYLPFNWSFSKKAVTTVLYGLSTMGTTWATSVYSPAIGGVSTRFSVSSEVATLGTALILLGLGLGPLLWAPLSEVYGRKTAVMGPYFVAAVFSFGTATAKDLQTVLITRFFTGFFGSAPVTNTGGVLGDIWRPEQRGVAMVGYAMAVAGGPLLGPIAGSAIAQSYLGWRWTEYITGIMMFFYLAMDIVFLDESHHPTLLMRKAQRLRFSTGNWALHARHEEWDVSIKELAYKYMVRPFQLLCTPICFFMALYASFVYGILYLSLSSFPIVFEEVRDWNLLVGSLPFLALLIGVFIGGITNVFNQRFYLARFKANNNRPVPEARLAPMMFGSVVFAAGLFIFGWTGYRPNIHWIGPVIGAALIGLGFFTIFQGALNYLVDTFQVYAASAIAVNTFLRSCLAGGFPMFASYMFHGLGVGWASSLLGFIAVALIAIPIKDDRDREFESNHVRRHSVCPGFANLAGDAHGTDPTARVASGLRIYDPALLYTGVNYQDMTWIDADNGRIFFRGYSPAQLQELDFEDLLHLTCWGKLPNASQRSALHYRLTTAMAEIPEGVFRVIRSFPTSAPPMTMVIAGLTAFLVENPHWIPSRSLNSVYHRNEARIDQAIIDSVAAFSAAVAIADAHSRGAPFRPASTDRSFYENLFTMMGRVDASSGQPDRAKLSLFLRWGNAILDHGNTNSTFAFRVTASSLTDPLSGLISALTAGCGLLHFGAQETAYRTMEAVGSPDRVPALLYTAKKGGNGKTRLERQGRQAQILTGLGRWDEGKSLGNFAEALFAHFRRQFNTIDQAGGDIDADPLTNKIAARLGTVPENINTSKGLSEYGVDSLVAVEMRTWIAKEMASTIPILELLASSSLLQLSGKIASRSTFVKLQEPSA</sequence>
<keyword evidence="6 8" id="KW-0472">Membrane</keyword>
<dbReference type="Gene3D" id="1.10.580.10">
    <property type="entry name" value="Citrate Synthase, domain 1"/>
    <property type="match status" value="1"/>
</dbReference>
<dbReference type="InterPro" id="IPR020846">
    <property type="entry name" value="MFS_dom"/>
</dbReference>
<feature type="region of interest" description="Disordered" evidence="7">
    <location>
        <begin position="1"/>
        <end position="53"/>
    </location>
</feature>
<keyword evidence="2" id="KW-0596">Phosphopantetheine</keyword>
<dbReference type="InterPro" id="IPR036969">
    <property type="entry name" value="Citrate_synthase_sf"/>
</dbReference>
<keyword evidence="3" id="KW-0597">Phosphoprotein</keyword>
<feature type="compositionally biased region" description="Polar residues" evidence="7">
    <location>
        <begin position="8"/>
        <end position="24"/>
    </location>
</feature>
<dbReference type="SUPFAM" id="SSF47336">
    <property type="entry name" value="ACP-like"/>
    <property type="match status" value="1"/>
</dbReference>
<dbReference type="eggNOG" id="KOG0255">
    <property type="taxonomic scope" value="Eukaryota"/>
</dbReference>
<dbReference type="InterPro" id="IPR006162">
    <property type="entry name" value="Ppantetheine_attach_site"/>
</dbReference>
<dbReference type="PANTHER" id="PTHR23502:SF59">
    <property type="entry name" value="MULTIDRUG TRANSPORTER, PUTATIVE (AFU_ORTHOLOGUE AFUA_1G10370)-RELATED"/>
    <property type="match status" value="1"/>
</dbReference>
<feature type="transmembrane region" description="Helical" evidence="8">
    <location>
        <begin position="473"/>
        <end position="495"/>
    </location>
</feature>
<dbReference type="SMART" id="SM00823">
    <property type="entry name" value="PKS_PP"/>
    <property type="match status" value="1"/>
</dbReference>
<dbReference type="Proteomes" id="UP000018001">
    <property type="component" value="Unassembled WGS sequence"/>
</dbReference>
<evidence type="ECO:0000313" key="12">
    <source>
        <dbReference type="Proteomes" id="UP000018001"/>
    </source>
</evidence>
<evidence type="ECO:0000256" key="4">
    <source>
        <dbReference type="ARBA" id="ARBA00022692"/>
    </source>
</evidence>
<dbReference type="Pfam" id="PF00285">
    <property type="entry name" value="Citrate_synt"/>
    <property type="match status" value="1"/>
</dbReference>
<feature type="transmembrane region" description="Helical" evidence="8">
    <location>
        <begin position="416"/>
        <end position="438"/>
    </location>
</feature>
<dbReference type="Pfam" id="PF23297">
    <property type="entry name" value="ACP_SdgA_C"/>
    <property type="match status" value="1"/>
</dbReference>
<feature type="domain" description="Carrier" evidence="9">
    <location>
        <begin position="885"/>
        <end position="959"/>
    </location>
</feature>
<gene>
    <name evidence="11" type="ORF">PVAR5_6156</name>
</gene>
<dbReference type="PROSITE" id="PS50075">
    <property type="entry name" value="CARRIER"/>
    <property type="match status" value="1"/>
</dbReference>
<dbReference type="GO" id="GO:0046912">
    <property type="term" value="F:acyltransferase activity, acyl groups converted into alkyl on transfer"/>
    <property type="evidence" value="ECO:0007669"/>
    <property type="project" value="InterPro"/>
</dbReference>
<dbReference type="HOGENOM" id="CLU_305866_0_0_1"/>
<dbReference type="EMBL" id="BAUL01000201">
    <property type="protein sequence ID" value="GAD97480.1"/>
    <property type="molecule type" value="Genomic_DNA"/>
</dbReference>
<dbReference type="PROSITE" id="PS00012">
    <property type="entry name" value="PHOSPHOPANTETHEINE"/>
    <property type="match status" value="1"/>
</dbReference>
<dbReference type="Pfam" id="PF07690">
    <property type="entry name" value="MFS_1"/>
    <property type="match status" value="1"/>
</dbReference>
<feature type="transmembrane region" description="Helical" evidence="8">
    <location>
        <begin position="376"/>
        <end position="395"/>
    </location>
</feature>
<dbReference type="InParanoid" id="V5I361"/>
<keyword evidence="4 8" id="KW-0812">Transmembrane</keyword>
<evidence type="ECO:0000256" key="6">
    <source>
        <dbReference type="ARBA" id="ARBA00023136"/>
    </source>
</evidence>
<reference evidence="12" key="1">
    <citation type="journal article" date="2014" name="Genome Announc.">
        <title>Draft genome sequence of the formaldehyde-resistant fungus Byssochlamys spectabilis No. 5 (anamorph Paecilomyces variotii No. 5) (NBRC109023).</title>
        <authorList>
            <person name="Oka T."/>
            <person name="Ekino K."/>
            <person name="Fukuda K."/>
            <person name="Nomura Y."/>
        </authorList>
    </citation>
    <scope>NUCLEOTIDE SEQUENCE [LARGE SCALE GENOMIC DNA]</scope>
    <source>
        <strain evidence="12">No. 5 / NBRC 109023</strain>
    </source>
</reference>
<dbReference type="PROSITE" id="PS50850">
    <property type="entry name" value="MFS"/>
    <property type="match status" value="1"/>
</dbReference>
<dbReference type="CDD" id="cd17323">
    <property type="entry name" value="MFS_Tpo1_MDR_like"/>
    <property type="match status" value="1"/>
</dbReference>
<feature type="transmembrane region" description="Helical" evidence="8">
    <location>
        <begin position="142"/>
        <end position="161"/>
    </location>
</feature>
<evidence type="ECO:0000256" key="8">
    <source>
        <dbReference type="SAM" id="Phobius"/>
    </source>
</evidence>
<evidence type="ECO:0000256" key="2">
    <source>
        <dbReference type="ARBA" id="ARBA00022450"/>
    </source>
</evidence>
<feature type="domain" description="Major facilitator superfamily (MFS) profile" evidence="10">
    <location>
        <begin position="107"/>
        <end position="531"/>
    </location>
</feature>
<organism evidence="11 12">
    <name type="scientific">Byssochlamys spectabilis (strain No. 5 / NBRC 109023)</name>
    <name type="common">Paecilomyces variotii</name>
    <dbReference type="NCBI Taxonomy" id="1356009"/>
    <lineage>
        <taxon>Eukaryota</taxon>
        <taxon>Fungi</taxon>
        <taxon>Dikarya</taxon>
        <taxon>Ascomycota</taxon>
        <taxon>Pezizomycotina</taxon>
        <taxon>Eurotiomycetes</taxon>
        <taxon>Eurotiomycetidae</taxon>
        <taxon>Eurotiales</taxon>
        <taxon>Thermoascaceae</taxon>
        <taxon>Paecilomyces</taxon>
    </lineage>
</organism>
<evidence type="ECO:0000313" key="11">
    <source>
        <dbReference type="EMBL" id="GAD97480.1"/>
    </source>
</evidence>
<keyword evidence="5 8" id="KW-1133">Transmembrane helix</keyword>
<feature type="transmembrane region" description="Helical" evidence="8">
    <location>
        <begin position="444"/>
        <end position="466"/>
    </location>
</feature>
<evidence type="ECO:0000259" key="10">
    <source>
        <dbReference type="PROSITE" id="PS50850"/>
    </source>
</evidence>
<dbReference type="InterPro" id="IPR016142">
    <property type="entry name" value="Citrate_synth-like_lrg_a-sub"/>
</dbReference>
<feature type="transmembrane region" description="Helical" evidence="8">
    <location>
        <begin position="173"/>
        <end position="191"/>
    </location>
</feature>
<protein>
    <submittedName>
        <fullName evidence="11">MFS multidrug transporter, putative</fullName>
    </submittedName>
</protein>
<dbReference type="Gene3D" id="1.10.1200.10">
    <property type="entry name" value="ACP-like"/>
    <property type="match status" value="1"/>
</dbReference>
<dbReference type="InterPro" id="IPR011701">
    <property type="entry name" value="MFS"/>
</dbReference>
<dbReference type="InterPro" id="IPR036259">
    <property type="entry name" value="MFS_trans_sf"/>
</dbReference>
<feature type="transmembrane region" description="Helical" evidence="8">
    <location>
        <begin position="232"/>
        <end position="253"/>
    </location>
</feature>
<dbReference type="OrthoDB" id="9986881at2759"/>
<dbReference type="InterPro" id="IPR009081">
    <property type="entry name" value="PP-bd_ACP"/>
</dbReference>
<dbReference type="PANTHER" id="PTHR23502">
    <property type="entry name" value="MAJOR FACILITATOR SUPERFAMILY"/>
    <property type="match status" value="1"/>
</dbReference>
<dbReference type="GO" id="GO:0022857">
    <property type="term" value="F:transmembrane transporter activity"/>
    <property type="evidence" value="ECO:0007669"/>
    <property type="project" value="InterPro"/>
</dbReference>
<proteinExistence type="predicted"/>
<feature type="transmembrane region" description="Helical" evidence="8">
    <location>
        <begin position="501"/>
        <end position="525"/>
    </location>
</feature>
<keyword evidence="12" id="KW-1185">Reference proteome</keyword>
<dbReference type="GO" id="GO:0005886">
    <property type="term" value="C:plasma membrane"/>
    <property type="evidence" value="ECO:0007669"/>
    <property type="project" value="TreeGrafter"/>
</dbReference>
<comment type="caution">
    <text evidence="11">The sequence shown here is derived from an EMBL/GenBank/DDBJ whole genome shotgun (WGS) entry which is preliminary data.</text>
</comment>
<feature type="transmembrane region" description="Helical" evidence="8">
    <location>
        <begin position="265"/>
        <end position="282"/>
    </location>
</feature>
<evidence type="ECO:0000256" key="7">
    <source>
        <dbReference type="SAM" id="MobiDB-lite"/>
    </source>
</evidence>
<evidence type="ECO:0000259" key="9">
    <source>
        <dbReference type="PROSITE" id="PS50075"/>
    </source>
</evidence>
<dbReference type="InterPro" id="IPR036736">
    <property type="entry name" value="ACP-like_sf"/>
</dbReference>
<dbReference type="SUPFAM" id="SSF103473">
    <property type="entry name" value="MFS general substrate transporter"/>
    <property type="match status" value="1"/>
</dbReference>
<dbReference type="eggNOG" id="KOG2617">
    <property type="taxonomic scope" value="Eukaryota"/>
</dbReference>
<dbReference type="AlphaFoldDB" id="V5I361"/>
<dbReference type="Gene3D" id="1.20.1250.20">
    <property type="entry name" value="MFS general substrate transporter like domains"/>
    <property type="match status" value="1"/>
</dbReference>
<evidence type="ECO:0000256" key="1">
    <source>
        <dbReference type="ARBA" id="ARBA00004141"/>
    </source>
</evidence>
<dbReference type="FunFam" id="1.20.1250.20:FF:000011">
    <property type="entry name" value="MFS multidrug transporter, putative"/>
    <property type="match status" value="1"/>
</dbReference>
<dbReference type="GO" id="GO:0031177">
    <property type="term" value="F:phosphopantetheine binding"/>
    <property type="evidence" value="ECO:0007669"/>
    <property type="project" value="InterPro"/>
</dbReference>
<accession>V5I361</accession>
<feature type="transmembrane region" description="Helical" evidence="8">
    <location>
        <begin position="332"/>
        <end position="356"/>
    </location>
</feature>
<dbReference type="SUPFAM" id="SSF48256">
    <property type="entry name" value="Citrate synthase"/>
    <property type="match status" value="1"/>
</dbReference>
<evidence type="ECO:0000256" key="3">
    <source>
        <dbReference type="ARBA" id="ARBA00022553"/>
    </source>
</evidence>